<evidence type="ECO:0000256" key="6">
    <source>
        <dbReference type="ARBA" id="ARBA00022490"/>
    </source>
</evidence>
<name>W0F5A4_9BACT</name>
<dbReference type="EMBL" id="CP007035">
    <property type="protein sequence ID" value="AHF16526.1"/>
    <property type="molecule type" value="Genomic_DNA"/>
</dbReference>
<evidence type="ECO:0000256" key="1">
    <source>
        <dbReference type="ARBA" id="ARBA00003531"/>
    </source>
</evidence>
<dbReference type="InterPro" id="IPR017665">
    <property type="entry name" value="Guanylate_kinase"/>
</dbReference>
<gene>
    <name evidence="13" type="primary">gmk</name>
    <name evidence="15" type="ORF">NIASO_17830</name>
</gene>
<organism evidence="15 16">
    <name type="scientific">Niabella soli DSM 19437</name>
    <dbReference type="NCBI Taxonomy" id="929713"/>
    <lineage>
        <taxon>Bacteria</taxon>
        <taxon>Pseudomonadati</taxon>
        <taxon>Bacteroidota</taxon>
        <taxon>Chitinophagia</taxon>
        <taxon>Chitinophagales</taxon>
        <taxon>Chitinophagaceae</taxon>
        <taxon>Niabella</taxon>
    </lineage>
</organism>
<dbReference type="AlphaFoldDB" id="W0F5A4"/>
<keyword evidence="7 13" id="KW-0808">Transferase</keyword>
<keyword evidence="16" id="KW-1185">Reference proteome</keyword>
<proteinExistence type="inferred from homology"/>
<dbReference type="GO" id="GO:0005829">
    <property type="term" value="C:cytosol"/>
    <property type="evidence" value="ECO:0007669"/>
    <property type="project" value="TreeGrafter"/>
</dbReference>
<dbReference type="RefSeq" id="WP_008587778.1">
    <property type="nucleotide sequence ID" value="NZ_CP007035.1"/>
</dbReference>
<dbReference type="PANTHER" id="PTHR23117:SF13">
    <property type="entry name" value="GUANYLATE KINASE"/>
    <property type="match status" value="1"/>
</dbReference>
<dbReference type="STRING" id="929713.NIASO_17830"/>
<dbReference type="GO" id="GO:0004385">
    <property type="term" value="F:GMP kinase activity"/>
    <property type="evidence" value="ECO:0007669"/>
    <property type="project" value="UniProtKB-UniRule"/>
</dbReference>
<feature type="binding site" evidence="13">
    <location>
        <begin position="29"/>
        <end position="36"/>
    </location>
    <ligand>
        <name>ATP</name>
        <dbReference type="ChEBI" id="CHEBI:30616"/>
    </ligand>
</feature>
<keyword evidence="8 13" id="KW-0547">Nucleotide-binding</keyword>
<dbReference type="NCBIfam" id="TIGR03263">
    <property type="entry name" value="guanyl_kin"/>
    <property type="match status" value="1"/>
</dbReference>
<evidence type="ECO:0000256" key="8">
    <source>
        <dbReference type="ARBA" id="ARBA00022741"/>
    </source>
</evidence>
<reference evidence="15 16" key="1">
    <citation type="submission" date="2013-12" db="EMBL/GenBank/DDBJ databases">
        <authorList>
            <consortium name="DOE Joint Genome Institute"/>
            <person name="Eisen J."/>
            <person name="Huntemann M."/>
            <person name="Han J."/>
            <person name="Chen A."/>
            <person name="Kyrpides N."/>
            <person name="Mavromatis K."/>
            <person name="Markowitz V."/>
            <person name="Palaniappan K."/>
            <person name="Ivanova N."/>
            <person name="Schaumberg A."/>
            <person name="Pati A."/>
            <person name="Liolios K."/>
            <person name="Nordberg H.P."/>
            <person name="Cantor M.N."/>
            <person name="Hua S.X."/>
            <person name="Woyke T."/>
        </authorList>
    </citation>
    <scope>NUCLEOTIDE SEQUENCE [LARGE SCALE GENOMIC DNA]</scope>
    <source>
        <strain evidence="16">DSM 19437</strain>
    </source>
</reference>
<dbReference type="EC" id="2.7.4.8" evidence="4 13"/>
<feature type="domain" description="Guanylate kinase-like" evidence="14">
    <location>
        <begin position="22"/>
        <end position="202"/>
    </location>
</feature>
<evidence type="ECO:0000256" key="7">
    <source>
        <dbReference type="ARBA" id="ARBA00022679"/>
    </source>
</evidence>
<comment type="catalytic activity">
    <reaction evidence="12 13">
        <text>GMP + ATP = GDP + ADP</text>
        <dbReference type="Rhea" id="RHEA:20780"/>
        <dbReference type="ChEBI" id="CHEBI:30616"/>
        <dbReference type="ChEBI" id="CHEBI:58115"/>
        <dbReference type="ChEBI" id="CHEBI:58189"/>
        <dbReference type="ChEBI" id="CHEBI:456216"/>
        <dbReference type="EC" id="2.7.4.8"/>
    </reaction>
</comment>
<dbReference type="eggNOG" id="COG0194">
    <property type="taxonomic scope" value="Bacteria"/>
</dbReference>
<evidence type="ECO:0000256" key="13">
    <source>
        <dbReference type="HAMAP-Rule" id="MF_00328"/>
    </source>
</evidence>
<keyword evidence="9 13" id="KW-0418">Kinase</keyword>
<dbReference type="Gene3D" id="3.30.63.10">
    <property type="entry name" value="Guanylate Kinase phosphate binding domain"/>
    <property type="match status" value="1"/>
</dbReference>
<comment type="function">
    <text evidence="1 13">Essential for recycling GMP and indirectly, cGMP.</text>
</comment>
<comment type="similarity">
    <text evidence="3 13">Belongs to the guanylate kinase family.</text>
</comment>
<dbReference type="PROSITE" id="PS50052">
    <property type="entry name" value="GUANYLATE_KINASE_2"/>
    <property type="match status" value="1"/>
</dbReference>
<dbReference type="PANTHER" id="PTHR23117">
    <property type="entry name" value="GUANYLATE KINASE-RELATED"/>
    <property type="match status" value="1"/>
</dbReference>
<evidence type="ECO:0000256" key="9">
    <source>
        <dbReference type="ARBA" id="ARBA00022777"/>
    </source>
</evidence>
<dbReference type="HAMAP" id="MF_00328">
    <property type="entry name" value="Guanylate_kinase"/>
    <property type="match status" value="1"/>
</dbReference>
<evidence type="ECO:0000259" key="14">
    <source>
        <dbReference type="PROSITE" id="PS50052"/>
    </source>
</evidence>
<sequence>MNFSKHTFLYFPVAADASDSAHKIVILTAPSGAGKTSITRYLLQQLPQLAFSISAATRPMRAGETNGADYYFMSPEAFQEKIKNNEFVEWEMVYEGKYYGTLKSELSRLWKLHRCPLLDIDVKGAIHVQQQYPGQSLSIFIEPPSVKELRRRLISRGSESEDSLQTRLNKAEYELSFMSHFNKVVVNDDFEEACAETESIVKKFLEI</sequence>
<accession>W0F5A4</accession>
<dbReference type="HOGENOM" id="CLU_001715_1_1_10"/>
<dbReference type="InterPro" id="IPR027417">
    <property type="entry name" value="P-loop_NTPase"/>
</dbReference>
<dbReference type="OrthoDB" id="9808150at2"/>
<dbReference type="InterPro" id="IPR008145">
    <property type="entry name" value="GK/Ca_channel_bsu"/>
</dbReference>
<evidence type="ECO:0000256" key="12">
    <source>
        <dbReference type="ARBA" id="ARBA00048594"/>
    </source>
</evidence>
<comment type="subcellular location">
    <subcellularLocation>
        <location evidence="2 13">Cytoplasm</location>
    </subcellularLocation>
</comment>
<dbReference type="GO" id="GO:0005524">
    <property type="term" value="F:ATP binding"/>
    <property type="evidence" value="ECO:0007669"/>
    <property type="project" value="UniProtKB-UniRule"/>
</dbReference>
<dbReference type="SUPFAM" id="SSF52540">
    <property type="entry name" value="P-loop containing nucleoside triphosphate hydrolases"/>
    <property type="match status" value="1"/>
</dbReference>
<evidence type="ECO:0000256" key="5">
    <source>
        <dbReference type="ARBA" id="ARBA00016296"/>
    </source>
</evidence>
<dbReference type="CDD" id="cd00071">
    <property type="entry name" value="GMPK"/>
    <property type="match status" value="1"/>
</dbReference>
<evidence type="ECO:0000256" key="4">
    <source>
        <dbReference type="ARBA" id="ARBA00012961"/>
    </source>
</evidence>
<dbReference type="FunFam" id="3.30.63.10:FF:000005">
    <property type="entry name" value="Guanylate kinase"/>
    <property type="match status" value="1"/>
</dbReference>
<evidence type="ECO:0000256" key="2">
    <source>
        <dbReference type="ARBA" id="ARBA00004496"/>
    </source>
</evidence>
<dbReference type="InterPro" id="IPR008144">
    <property type="entry name" value="Guanylate_kin-like_dom"/>
</dbReference>
<keyword evidence="6 13" id="KW-0963">Cytoplasm</keyword>
<dbReference type="Proteomes" id="UP000003586">
    <property type="component" value="Chromosome"/>
</dbReference>
<protein>
    <recommendedName>
        <fullName evidence="5 13">Guanylate kinase</fullName>
        <ecNumber evidence="4 13">2.7.4.8</ecNumber>
    </recommendedName>
    <alternativeName>
        <fullName evidence="11 13">GMP kinase</fullName>
    </alternativeName>
</protein>
<evidence type="ECO:0000313" key="15">
    <source>
        <dbReference type="EMBL" id="AHF16526.1"/>
    </source>
</evidence>
<keyword evidence="10 13" id="KW-0067">ATP-binding</keyword>
<evidence type="ECO:0000313" key="16">
    <source>
        <dbReference type="Proteomes" id="UP000003586"/>
    </source>
</evidence>
<evidence type="ECO:0000256" key="11">
    <source>
        <dbReference type="ARBA" id="ARBA00030128"/>
    </source>
</evidence>
<evidence type="ECO:0000256" key="3">
    <source>
        <dbReference type="ARBA" id="ARBA00005790"/>
    </source>
</evidence>
<dbReference type="KEGG" id="nso:NIASO_17830"/>
<evidence type="ECO:0000256" key="10">
    <source>
        <dbReference type="ARBA" id="ARBA00022840"/>
    </source>
</evidence>
<dbReference type="Pfam" id="PF00625">
    <property type="entry name" value="Guanylate_kin"/>
    <property type="match status" value="1"/>
</dbReference>
<dbReference type="Gene3D" id="3.40.50.300">
    <property type="entry name" value="P-loop containing nucleotide triphosphate hydrolases"/>
    <property type="match status" value="1"/>
</dbReference>
<dbReference type="SMART" id="SM00072">
    <property type="entry name" value="GuKc"/>
    <property type="match status" value="1"/>
</dbReference>